<reference evidence="15 16" key="1">
    <citation type="submission" date="2016-08" db="EMBL/GenBank/DDBJ databases">
        <title>Analysis of Carbohydrate Active Enzymes in Thermogemmatispora T81 Reveals Carbohydrate Degradation Ability.</title>
        <authorList>
            <person name="Tomazini A."/>
            <person name="Lal S."/>
            <person name="Stott M."/>
            <person name="Henrissat B."/>
            <person name="Polikarpov I."/>
            <person name="Sparling R."/>
            <person name="Levin D.B."/>
        </authorList>
    </citation>
    <scope>NUCLEOTIDE SEQUENCE [LARGE SCALE GENOMIC DNA]</scope>
    <source>
        <strain evidence="15 16">T81</strain>
    </source>
</reference>
<dbReference type="InterPro" id="IPR039155">
    <property type="entry name" value="MLEC"/>
</dbReference>
<dbReference type="Gene3D" id="2.60.120.430">
    <property type="entry name" value="Galactose-binding lectin"/>
    <property type="match status" value="3"/>
</dbReference>
<feature type="domain" description="Malectin" evidence="12">
    <location>
        <begin position="842"/>
        <end position="987"/>
    </location>
</feature>
<dbReference type="Pfam" id="PF11721">
    <property type="entry name" value="Malectin"/>
    <property type="match status" value="3"/>
</dbReference>
<keyword evidence="5" id="KW-0256">Endoplasmic reticulum</keyword>
<feature type="domain" description="Malectin" evidence="12">
    <location>
        <begin position="660"/>
        <end position="803"/>
    </location>
</feature>
<feature type="domain" description="Alpha-1,3-glucanase catalytic" evidence="14">
    <location>
        <begin position="249"/>
        <end position="569"/>
    </location>
</feature>
<evidence type="ECO:0000256" key="9">
    <source>
        <dbReference type="ARBA" id="ARBA00023277"/>
    </source>
</evidence>
<keyword evidence="16" id="KW-1185">Reference proteome</keyword>
<dbReference type="CDD" id="cd14490">
    <property type="entry name" value="CBM6-CBM35-CBM36_like_1"/>
    <property type="match status" value="1"/>
</dbReference>
<feature type="compositionally biased region" description="Low complexity" evidence="10">
    <location>
        <begin position="811"/>
        <end position="825"/>
    </location>
</feature>
<evidence type="ECO:0008006" key="17">
    <source>
        <dbReference type="Google" id="ProtNLM"/>
    </source>
</evidence>
<comment type="similarity">
    <text evidence="2">Belongs to the malectin family.</text>
</comment>
<dbReference type="InterPro" id="IPR021720">
    <property type="entry name" value="Malectin_dom"/>
</dbReference>
<dbReference type="Gene3D" id="2.160.20.10">
    <property type="entry name" value="Single-stranded right-handed beta-helix, Pectin lyase-like"/>
    <property type="match status" value="1"/>
</dbReference>
<evidence type="ECO:0000259" key="14">
    <source>
        <dbReference type="Pfam" id="PF22816"/>
    </source>
</evidence>
<feature type="domain" description="CBM6/CBM35/CBM36-like 1" evidence="13">
    <location>
        <begin position="62"/>
        <end position="223"/>
    </location>
</feature>
<accession>A0A328V9N0</accession>
<dbReference type="Pfam" id="PF22816">
    <property type="entry name" value="CatAgl_D2"/>
    <property type="match status" value="1"/>
</dbReference>
<keyword evidence="6 11" id="KW-1133">Transmembrane helix</keyword>
<organism evidence="15 16">
    <name type="scientific">Thermogemmatispora tikiterensis</name>
    <dbReference type="NCBI Taxonomy" id="1825093"/>
    <lineage>
        <taxon>Bacteria</taxon>
        <taxon>Bacillati</taxon>
        <taxon>Chloroflexota</taxon>
        <taxon>Ktedonobacteria</taxon>
        <taxon>Thermogemmatisporales</taxon>
        <taxon>Thermogemmatisporaceae</taxon>
        <taxon>Thermogemmatispora</taxon>
    </lineage>
</organism>
<dbReference type="SMART" id="SM00710">
    <property type="entry name" value="PbH1"/>
    <property type="match status" value="5"/>
</dbReference>
<dbReference type="InterPro" id="IPR006626">
    <property type="entry name" value="PbH1"/>
</dbReference>
<dbReference type="InterPro" id="IPR033801">
    <property type="entry name" value="CBM6-CBM35-CBM36-like_1"/>
</dbReference>
<dbReference type="PANTHER" id="PTHR13460">
    <property type="match status" value="1"/>
</dbReference>
<evidence type="ECO:0000259" key="13">
    <source>
        <dbReference type="Pfam" id="PF22815"/>
    </source>
</evidence>
<evidence type="ECO:0000313" key="16">
    <source>
        <dbReference type="Proteomes" id="UP000248706"/>
    </source>
</evidence>
<keyword evidence="8" id="KW-0325">Glycoprotein</keyword>
<protein>
    <recommendedName>
        <fullName evidence="17">Pectate lyase superfamily protein domain-containing protein</fullName>
    </recommendedName>
</protein>
<dbReference type="SUPFAM" id="SSF51126">
    <property type="entry name" value="Pectin lyase-like"/>
    <property type="match status" value="1"/>
</dbReference>
<dbReference type="InterPro" id="IPR055149">
    <property type="entry name" value="Agl_cat_D2"/>
</dbReference>
<evidence type="ECO:0000256" key="4">
    <source>
        <dbReference type="ARBA" id="ARBA00022729"/>
    </source>
</evidence>
<feature type="region of interest" description="Disordered" evidence="10">
    <location>
        <begin position="811"/>
        <end position="835"/>
    </location>
</feature>
<comment type="caution">
    <text evidence="15">The sequence shown here is derived from an EMBL/GenBank/DDBJ whole genome shotgun (WGS) entry which is preliminary data.</text>
</comment>
<evidence type="ECO:0000256" key="2">
    <source>
        <dbReference type="ARBA" id="ARBA00009141"/>
    </source>
</evidence>
<evidence type="ECO:0000256" key="10">
    <source>
        <dbReference type="SAM" id="MobiDB-lite"/>
    </source>
</evidence>
<dbReference type="Pfam" id="PF22815">
    <property type="entry name" value="CatAgl_D1"/>
    <property type="match status" value="1"/>
</dbReference>
<feature type="compositionally biased region" description="Pro residues" evidence="10">
    <location>
        <begin position="629"/>
        <end position="654"/>
    </location>
</feature>
<sequence length="1153" mass="120341">MQDAKRRAIALLRCSGNRRAVLLLTTLVLVLSSLGIALLLPRLTRTAWASSAAVSGGSGATLPYVEMEAHQATTNGSILGPDFTLGSLASDAVDRQAVLLTSGQYVQFTLTQPANALNLRYSIPDSASGGGISATLSIYINGVKQSQELQLTSKYSWLYGQPNFSNCNANDWSDTPGGTAHHQFDEVHVLLPQMSAGTTVKLQVDPDNTAPWYAIDVADFEQVPAPLTQPAGSISVTDPPYNADPTGKVDATSAIQQAVNDASAQGKTVWLPSGTYLVTSHILVDNVTMTGAGPWYTVLTGAPVGSNGTGVGVYGYDAYDGRTSSNVTLSNFAIEGQITNRIDCLQDNGIGGSLNNSTISNIWIEHTKVGMWFDGPFSGLKITGCRIDSVLADGINFHRNVTNSSVTQTIVRGTGDDGLAMWSATDNVPATGDSNNTFDHDTVQSPYLANGIAIYGGNGNSVTNDLVTGSQYRGGGIMIDYEDFGNATAPFAGTTTVSNDTIRQTAGIGDQGIQQFGALMFWADSGAMNATFTVSNVEIDNSQYMAISFDGGNPISTVNMNGVNISGAEFAFSNKVSQVTGSASNVTASGLTVASIQSCESSGSWNITLGSGNSGWSPSSQVCGFPTGTPTPTPSPTAPLPTPTPSPTPTPQPAPTGTLVLAINAGGSATGNFVADTDYDQGNQYSDTSTAINTSRVAESIPQAVWQSCRWNSSFTYTIGGLRAGNSYTVALDWAELTWTAAGQRLFNVAINGTTVLSRFDVYATAGYKTALQKQFTVAANSSGQIVIAFTQGGADNPFISGIEIWQPSGGTATPTPTVTATPTSTPTPTPTPTPAPSGTLVLAINAGGGAAGNFVADTDYNQGNQYSDTSTAITTSGVSNPAPQAVWQSCRWNSSFTYTIPGLTAGTVYVVKLDWAELTFQAAGQRVFNVTINGSPALINFDVYATAGYKTAVQRQFNVAANSSGQIVIAFTQGTAKADNPFISGIEIWKPASTPTPPPAGTLITAINAGGSTAGNFVADTGYNQGNQYSDTATAINTSGVSNPAPQAVWQSCRWNSSFTYTITGLFAGARYTVKLDWAELTFQASGKRVFNVAINGQTVLSNFDVYATAGYKTALQKQFTVQANSSGQIVISFTQGSADNPFINGIEVYQA</sequence>
<evidence type="ECO:0000259" key="12">
    <source>
        <dbReference type="Pfam" id="PF11721"/>
    </source>
</evidence>
<feature type="domain" description="Malectin" evidence="12">
    <location>
        <begin position="1005"/>
        <end position="1148"/>
    </location>
</feature>
<keyword evidence="3 11" id="KW-0812">Transmembrane</keyword>
<name>A0A328V9N0_9CHLR</name>
<evidence type="ECO:0000256" key="6">
    <source>
        <dbReference type="ARBA" id="ARBA00022989"/>
    </source>
</evidence>
<evidence type="ECO:0000256" key="1">
    <source>
        <dbReference type="ARBA" id="ARBA00004115"/>
    </source>
</evidence>
<feature type="compositionally biased region" description="Pro residues" evidence="10">
    <location>
        <begin position="826"/>
        <end position="835"/>
    </location>
</feature>
<dbReference type="EMBL" id="MCIF01000002">
    <property type="protein sequence ID" value="RAQ94366.1"/>
    <property type="molecule type" value="Genomic_DNA"/>
</dbReference>
<keyword evidence="4" id="KW-0732">Signal</keyword>
<evidence type="ECO:0000256" key="7">
    <source>
        <dbReference type="ARBA" id="ARBA00023136"/>
    </source>
</evidence>
<dbReference type="GO" id="GO:0030246">
    <property type="term" value="F:carbohydrate binding"/>
    <property type="evidence" value="ECO:0007669"/>
    <property type="project" value="InterPro"/>
</dbReference>
<evidence type="ECO:0000256" key="5">
    <source>
        <dbReference type="ARBA" id="ARBA00022824"/>
    </source>
</evidence>
<evidence type="ECO:0000313" key="15">
    <source>
        <dbReference type="EMBL" id="RAQ94366.1"/>
    </source>
</evidence>
<feature type="region of interest" description="Disordered" evidence="10">
    <location>
        <begin position="615"/>
        <end position="658"/>
    </location>
</feature>
<dbReference type="InterPro" id="IPR012334">
    <property type="entry name" value="Pectin_lyas_fold"/>
</dbReference>
<dbReference type="GO" id="GO:0016020">
    <property type="term" value="C:membrane"/>
    <property type="evidence" value="ECO:0007669"/>
    <property type="project" value="TreeGrafter"/>
</dbReference>
<dbReference type="AlphaFoldDB" id="A0A328V9N0"/>
<comment type="subcellular location">
    <subcellularLocation>
        <location evidence="1">Endoplasmic reticulum membrane</location>
        <topology evidence="1">Single-pass type I membrane protein</topology>
    </subcellularLocation>
</comment>
<evidence type="ECO:0000256" key="8">
    <source>
        <dbReference type="ARBA" id="ARBA00023180"/>
    </source>
</evidence>
<dbReference type="OrthoDB" id="197688at2"/>
<dbReference type="RefSeq" id="WP_112426210.1">
    <property type="nucleotide sequence ID" value="NZ_MCIF01000002.1"/>
</dbReference>
<evidence type="ECO:0000256" key="11">
    <source>
        <dbReference type="SAM" id="Phobius"/>
    </source>
</evidence>
<keyword evidence="7 11" id="KW-0472">Membrane</keyword>
<dbReference type="Proteomes" id="UP000248706">
    <property type="component" value="Unassembled WGS sequence"/>
</dbReference>
<proteinExistence type="inferred from homology"/>
<feature type="transmembrane region" description="Helical" evidence="11">
    <location>
        <begin position="21"/>
        <end position="40"/>
    </location>
</feature>
<dbReference type="InterPro" id="IPR011050">
    <property type="entry name" value="Pectin_lyase_fold/virulence"/>
</dbReference>
<keyword evidence="9" id="KW-0119">Carbohydrate metabolism</keyword>
<evidence type="ECO:0000256" key="3">
    <source>
        <dbReference type="ARBA" id="ARBA00022692"/>
    </source>
</evidence>
<gene>
    <name evidence="15" type="ORF">A4R35_02400</name>
</gene>
<dbReference type="PANTHER" id="PTHR13460:SF0">
    <property type="entry name" value="MALECTIN"/>
    <property type="match status" value="1"/>
</dbReference>